<gene>
    <name evidence="2" type="ORF">QWZ14_19870</name>
</gene>
<dbReference type="PANTHER" id="PTHR42815:SF2">
    <property type="entry name" value="FAD-BINDING, PUTATIVE (AFU_ORTHOLOGUE AFUA_6G07600)-RELATED"/>
    <property type="match status" value="1"/>
</dbReference>
<comment type="caution">
    <text evidence="2">The sequence shown here is derived from an EMBL/GenBank/DDBJ whole genome shotgun (WGS) entry which is preliminary data.</text>
</comment>
<dbReference type="RefSeq" id="WP_290318578.1">
    <property type="nucleotide sequence ID" value="NZ_JAUFPN010000180.1"/>
</dbReference>
<dbReference type="EMBL" id="JAUFPN010000180">
    <property type="protein sequence ID" value="MDN3566638.1"/>
    <property type="molecule type" value="Genomic_DNA"/>
</dbReference>
<dbReference type="SUPFAM" id="SSF50475">
    <property type="entry name" value="FMN-binding split barrel"/>
    <property type="match status" value="1"/>
</dbReference>
<name>A0ABT8AAU3_9PROT</name>
<dbReference type="InterPro" id="IPR011576">
    <property type="entry name" value="Pyridox_Oxase_N"/>
</dbReference>
<organism evidence="2 3">
    <name type="scientific">Paeniroseomonas aquatica</name>
    <dbReference type="NCBI Taxonomy" id="373043"/>
    <lineage>
        <taxon>Bacteria</taxon>
        <taxon>Pseudomonadati</taxon>
        <taxon>Pseudomonadota</taxon>
        <taxon>Alphaproteobacteria</taxon>
        <taxon>Acetobacterales</taxon>
        <taxon>Acetobacteraceae</taxon>
        <taxon>Paeniroseomonas</taxon>
    </lineage>
</organism>
<dbReference type="NCBIfam" id="TIGR04025">
    <property type="entry name" value="PPOX_FMN_DR2398"/>
    <property type="match status" value="1"/>
</dbReference>
<dbReference type="Gene3D" id="2.30.110.10">
    <property type="entry name" value="Electron Transport, Fmn-binding Protein, Chain A"/>
    <property type="match status" value="1"/>
</dbReference>
<dbReference type="InterPro" id="IPR012349">
    <property type="entry name" value="Split_barrel_FMN-bd"/>
</dbReference>
<protein>
    <submittedName>
        <fullName evidence="2">Pyridoxamine 5'-phosphate oxidase family protein</fullName>
    </submittedName>
</protein>
<accession>A0ABT8AAU3</accession>
<reference evidence="3" key="1">
    <citation type="journal article" date="2019" name="Int. J. Syst. Evol. Microbiol.">
        <title>The Global Catalogue of Microorganisms (GCM) 10K type strain sequencing project: providing services to taxonomists for standard genome sequencing and annotation.</title>
        <authorList>
            <consortium name="The Broad Institute Genomics Platform"/>
            <consortium name="The Broad Institute Genome Sequencing Center for Infectious Disease"/>
            <person name="Wu L."/>
            <person name="Ma J."/>
        </authorList>
    </citation>
    <scope>NUCLEOTIDE SEQUENCE [LARGE SCALE GENOMIC DNA]</scope>
    <source>
        <strain evidence="3">CECT 7131</strain>
    </source>
</reference>
<evidence type="ECO:0000259" key="1">
    <source>
        <dbReference type="Pfam" id="PF01243"/>
    </source>
</evidence>
<evidence type="ECO:0000313" key="2">
    <source>
        <dbReference type="EMBL" id="MDN3566638.1"/>
    </source>
</evidence>
<evidence type="ECO:0000313" key="3">
    <source>
        <dbReference type="Proteomes" id="UP001529369"/>
    </source>
</evidence>
<proteinExistence type="predicted"/>
<dbReference type="Pfam" id="PF01243">
    <property type="entry name" value="PNPOx_N"/>
    <property type="match status" value="1"/>
</dbReference>
<dbReference type="Proteomes" id="UP001529369">
    <property type="component" value="Unassembled WGS sequence"/>
</dbReference>
<feature type="domain" description="Pyridoxamine 5'-phosphate oxidase N-terminal" evidence="1">
    <location>
        <begin position="38"/>
        <end position="153"/>
    </location>
</feature>
<keyword evidence="3" id="KW-1185">Reference proteome</keyword>
<dbReference type="InterPro" id="IPR024029">
    <property type="entry name" value="Pyridox_Oxase_FMN-dep"/>
</dbReference>
<dbReference type="PANTHER" id="PTHR42815">
    <property type="entry name" value="FAD-BINDING, PUTATIVE (AFU_ORTHOLOGUE AFUA_6G07600)-RELATED"/>
    <property type="match status" value="1"/>
</dbReference>
<sequence length="206" mass="21944">MSGDPHAVTTAAQLAGLYEAPHPRFLAKVTDRLEATSLAFIAASPWCILATCGPQGAHATPRGDAPGFVTALDATTLALPDRRGNNRLDAFHDILENPEVALLFVVPGAGETLRVNGRARITADPALCARFAVQGKPPVTVLLVTVREIYAHCAKSVMRSRLWGDRPRPAGLPTNGQMIAAHTAGASIDPDRYEADYQARIAAQIY</sequence>